<organism evidence="3 4">
    <name type="scientific">Phormidesmis priestleyi ULC007</name>
    <dbReference type="NCBI Taxonomy" id="1920490"/>
    <lineage>
        <taxon>Bacteria</taxon>
        <taxon>Bacillati</taxon>
        <taxon>Cyanobacteriota</taxon>
        <taxon>Cyanophyceae</taxon>
        <taxon>Leptolyngbyales</taxon>
        <taxon>Leptolyngbyaceae</taxon>
        <taxon>Phormidesmis</taxon>
    </lineage>
</organism>
<dbReference type="InterPro" id="IPR016024">
    <property type="entry name" value="ARM-type_fold"/>
</dbReference>
<dbReference type="AlphaFoldDB" id="A0A2T1DJ19"/>
<dbReference type="Pfam" id="PF13646">
    <property type="entry name" value="HEAT_2"/>
    <property type="match status" value="1"/>
</dbReference>
<reference evidence="3 4" key="2">
    <citation type="submission" date="2018-03" db="EMBL/GenBank/DDBJ databases">
        <title>The ancient ancestry and fast evolution of plastids.</title>
        <authorList>
            <person name="Moore K.R."/>
            <person name="Magnabosco C."/>
            <person name="Momper L."/>
            <person name="Gold D.A."/>
            <person name="Bosak T."/>
            <person name="Fournier G.P."/>
        </authorList>
    </citation>
    <scope>NUCLEOTIDE SEQUENCE [LARGE SCALE GENOMIC DNA]</scope>
    <source>
        <strain evidence="3 4">ULC007</strain>
    </source>
</reference>
<proteinExistence type="predicted"/>
<comment type="caution">
    <text evidence="3">The sequence shown here is derived from an EMBL/GenBank/DDBJ whole genome shotgun (WGS) entry which is preliminary data.</text>
</comment>
<evidence type="ECO:0000256" key="2">
    <source>
        <dbReference type="ARBA" id="ARBA00022738"/>
    </source>
</evidence>
<dbReference type="EMBL" id="PVWG01000006">
    <property type="protein sequence ID" value="PSB20431.1"/>
    <property type="molecule type" value="Genomic_DNA"/>
</dbReference>
<name>A0A2T1DJ19_9CYAN</name>
<dbReference type="InterPro" id="IPR004155">
    <property type="entry name" value="PBS_lyase_HEAT"/>
</dbReference>
<evidence type="ECO:0000256" key="1">
    <source>
        <dbReference type="ARBA" id="ARBA00022549"/>
    </source>
</evidence>
<dbReference type="SUPFAM" id="SSF48371">
    <property type="entry name" value="ARM repeat"/>
    <property type="match status" value="1"/>
</dbReference>
<dbReference type="Proteomes" id="UP000238634">
    <property type="component" value="Unassembled WGS sequence"/>
</dbReference>
<keyword evidence="2" id="KW-0605">Phycobilisome</keyword>
<dbReference type="Pfam" id="PF03130">
    <property type="entry name" value="HEAT_PBS"/>
    <property type="match status" value="1"/>
</dbReference>
<keyword evidence="4" id="KW-1185">Reference proteome</keyword>
<dbReference type="STRING" id="1920490.GCA_001895925_04059"/>
<gene>
    <name evidence="3" type="ORF">C7B65_07425</name>
</gene>
<sequence length="214" mass="22996">MQTLIRAVDEADSSTHLLEAVQALAIAQTKAAIPALIAALGYNNPGAAVAAVDGLIGLGEASVLPLLEQLDSYNYGARAWAVRALAGIGDPRGLDILLSAAQNDFAMSVRRAATKGLGSIHWQQLEPNRLQFAQSQVLKALLNVSQDHEWIVRYAAVLSLQSLAISVSKIQPDWLAQIQTKLDSLAETDESLTIRARVRFAQQQIKLALTASHQ</sequence>
<dbReference type="InterPro" id="IPR011989">
    <property type="entry name" value="ARM-like"/>
</dbReference>
<dbReference type="OrthoDB" id="428465at2"/>
<keyword evidence="1" id="KW-0042">Antenna complex</keyword>
<protein>
    <submittedName>
        <fullName evidence="3">HEAT repeat domain-containing protein</fullName>
    </submittedName>
</protein>
<accession>A0A2T1DJ19</accession>
<dbReference type="GO" id="GO:0030089">
    <property type="term" value="C:phycobilisome"/>
    <property type="evidence" value="ECO:0007669"/>
    <property type="project" value="UniProtKB-KW"/>
</dbReference>
<evidence type="ECO:0000313" key="3">
    <source>
        <dbReference type="EMBL" id="PSB20431.1"/>
    </source>
</evidence>
<reference evidence="3 4" key="1">
    <citation type="submission" date="2018-02" db="EMBL/GenBank/DDBJ databases">
        <authorList>
            <person name="Cohen D.B."/>
            <person name="Kent A.D."/>
        </authorList>
    </citation>
    <scope>NUCLEOTIDE SEQUENCE [LARGE SCALE GENOMIC DNA]</scope>
    <source>
        <strain evidence="3 4">ULC007</strain>
    </source>
</reference>
<dbReference type="Gene3D" id="1.25.10.10">
    <property type="entry name" value="Leucine-rich Repeat Variant"/>
    <property type="match status" value="1"/>
</dbReference>
<evidence type="ECO:0000313" key="4">
    <source>
        <dbReference type="Proteomes" id="UP000238634"/>
    </source>
</evidence>